<name>A0A6G3T7I4_9ACTN</name>
<dbReference type="RefSeq" id="WP_164271498.1">
    <property type="nucleotide sequence ID" value="NZ_JAAGMQ010000173.1"/>
</dbReference>
<dbReference type="PANTHER" id="PTHR30290">
    <property type="entry name" value="PERIPLASMIC BINDING COMPONENT OF ABC TRANSPORTER"/>
    <property type="match status" value="1"/>
</dbReference>
<feature type="chain" id="PRO_5039701708" evidence="5">
    <location>
        <begin position="23"/>
        <end position="523"/>
    </location>
</feature>
<dbReference type="InterPro" id="IPR030678">
    <property type="entry name" value="Peptide/Ni-bd"/>
</dbReference>
<dbReference type="GO" id="GO:0043190">
    <property type="term" value="C:ATP-binding cassette (ABC) transporter complex"/>
    <property type="evidence" value="ECO:0007669"/>
    <property type="project" value="InterPro"/>
</dbReference>
<evidence type="ECO:0000313" key="8">
    <source>
        <dbReference type="Proteomes" id="UP000475666"/>
    </source>
</evidence>
<protein>
    <submittedName>
        <fullName evidence="7">ABC transporter substrate-binding protein</fullName>
    </submittedName>
</protein>
<evidence type="ECO:0000313" key="7">
    <source>
        <dbReference type="EMBL" id="NEC32687.1"/>
    </source>
</evidence>
<sequence>MNTRKKWLVVPSLMLLSSSLLTGCGTGDWDRGQRIVVGMSDDVLAVDPASGYDPGSWLLFNNVFQSLLTFPNGGTEPEPDAAQECFFTDAQARTYQCTLKGGLKFNNGDPLTAEDVKFSMERVLRINDPAGPAVLLHSLGRVDTPDDRTVIFRLKTSDATFPSKIASGAGSIVDHRVYDPDELSKEATPIGSGPYKLDSFDKRKAIFSINPHYNGVAEAKNSDVTLRFFHGDRTALKDSVVDGTVDVAFRGLSAEEIAGIDEQIGKKDVDVVEGTSVEVQHLVFNMRDPVAGQLAVRRAIAFVLDREALIKQVYHGTAIPLYSLVPAGIVGHDAAFFNRYGSSPSPTEAAAALRAEGIEGKVKLTLWSTPTRYGPATDQELSAIADQLNTSGLFQTTVRSLPFDRYEEAVAAGKFGVFVKGWVPDYPDADNFTSPFFGQGNVLENHYSNRAITHTLLPRTAAQSNRVATAEDFARLQEIVAEQLPVLPVWQGKQYAVVRNDVRGYDYCLDPSTIFRFWELYKA</sequence>
<dbReference type="PROSITE" id="PS51257">
    <property type="entry name" value="PROKAR_LIPOPROTEIN"/>
    <property type="match status" value="1"/>
</dbReference>
<dbReference type="EMBL" id="JAAGMQ010000173">
    <property type="protein sequence ID" value="NEC32687.1"/>
    <property type="molecule type" value="Genomic_DNA"/>
</dbReference>
<evidence type="ECO:0000256" key="5">
    <source>
        <dbReference type="SAM" id="SignalP"/>
    </source>
</evidence>
<dbReference type="AlphaFoldDB" id="A0A6G3T7I4"/>
<evidence type="ECO:0000256" key="1">
    <source>
        <dbReference type="ARBA" id="ARBA00004196"/>
    </source>
</evidence>
<feature type="domain" description="Solute-binding protein family 5" evidence="6">
    <location>
        <begin position="76"/>
        <end position="441"/>
    </location>
</feature>
<proteinExistence type="inferred from homology"/>
<dbReference type="GO" id="GO:1904680">
    <property type="term" value="F:peptide transmembrane transporter activity"/>
    <property type="evidence" value="ECO:0007669"/>
    <property type="project" value="TreeGrafter"/>
</dbReference>
<dbReference type="GO" id="GO:0042597">
    <property type="term" value="C:periplasmic space"/>
    <property type="evidence" value="ECO:0007669"/>
    <property type="project" value="UniProtKB-ARBA"/>
</dbReference>
<accession>A0A6G3T7I4</accession>
<dbReference type="Proteomes" id="UP000475666">
    <property type="component" value="Unassembled WGS sequence"/>
</dbReference>
<reference evidence="7 8" key="1">
    <citation type="submission" date="2020-01" db="EMBL/GenBank/DDBJ databases">
        <title>Insect and environment-associated Actinomycetes.</title>
        <authorList>
            <person name="Currrie C."/>
            <person name="Chevrette M."/>
            <person name="Carlson C."/>
            <person name="Stubbendieck R."/>
            <person name="Wendt-Pienkowski E."/>
        </authorList>
    </citation>
    <scope>NUCLEOTIDE SEQUENCE [LARGE SCALE GENOMIC DNA]</scope>
    <source>
        <strain evidence="7 8">SID7739</strain>
    </source>
</reference>
<comment type="subcellular location">
    <subcellularLocation>
        <location evidence="1">Cell envelope</location>
    </subcellularLocation>
</comment>
<comment type="caution">
    <text evidence="7">The sequence shown here is derived from an EMBL/GenBank/DDBJ whole genome shotgun (WGS) entry which is preliminary data.</text>
</comment>
<evidence type="ECO:0000256" key="4">
    <source>
        <dbReference type="ARBA" id="ARBA00022729"/>
    </source>
</evidence>
<evidence type="ECO:0000256" key="2">
    <source>
        <dbReference type="ARBA" id="ARBA00005695"/>
    </source>
</evidence>
<keyword evidence="3" id="KW-0813">Transport</keyword>
<organism evidence="7 8">
    <name type="scientific">Streptomyces rubrogriseus</name>
    <dbReference type="NCBI Taxonomy" id="194673"/>
    <lineage>
        <taxon>Bacteria</taxon>
        <taxon>Bacillati</taxon>
        <taxon>Actinomycetota</taxon>
        <taxon>Actinomycetes</taxon>
        <taxon>Kitasatosporales</taxon>
        <taxon>Streptomycetaceae</taxon>
        <taxon>Streptomyces</taxon>
        <taxon>Streptomyces violaceoruber group</taxon>
    </lineage>
</organism>
<keyword evidence="4 5" id="KW-0732">Signal</keyword>
<evidence type="ECO:0000256" key="3">
    <source>
        <dbReference type="ARBA" id="ARBA00022448"/>
    </source>
</evidence>
<feature type="signal peptide" evidence="5">
    <location>
        <begin position="1"/>
        <end position="22"/>
    </location>
</feature>
<dbReference type="GO" id="GO:0015833">
    <property type="term" value="P:peptide transport"/>
    <property type="evidence" value="ECO:0007669"/>
    <property type="project" value="TreeGrafter"/>
</dbReference>
<dbReference type="SUPFAM" id="SSF53850">
    <property type="entry name" value="Periplasmic binding protein-like II"/>
    <property type="match status" value="1"/>
</dbReference>
<evidence type="ECO:0000259" key="6">
    <source>
        <dbReference type="Pfam" id="PF00496"/>
    </source>
</evidence>
<comment type="similarity">
    <text evidence="2">Belongs to the bacterial solute-binding protein 5 family.</text>
</comment>
<dbReference type="Gene3D" id="3.10.105.10">
    <property type="entry name" value="Dipeptide-binding Protein, Domain 3"/>
    <property type="match status" value="1"/>
</dbReference>
<gene>
    <name evidence="7" type="ORF">G3I66_05765</name>
</gene>
<dbReference type="InterPro" id="IPR000914">
    <property type="entry name" value="SBP_5_dom"/>
</dbReference>
<dbReference type="InterPro" id="IPR039424">
    <property type="entry name" value="SBP_5"/>
</dbReference>
<dbReference type="Gene3D" id="3.40.190.10">
    <property type="entry name" value="Periplasmic binding protein-like II"/>
    <property type="match status" value="1"/>
</dbReference>
<dbReference type="Pfam" id="PF00496">
    <property type="entry name" value="SBP_bac_5"/>
    <property type="match status" value="1"/>
</dbReference>
<dbReference type="PANTHER" id="PTHR30290:SF10">
    <property type="entry name" value="PERIPLASMIC OLIGOPEPTIDE-BINDING PROTEIN-RELATED"/>
    <property type="match status" value="1"/>
</dbReference>
<dbReference type="PIRSF" id="PIRSF002741">
    <property type="entry name" value="MppA"/>
    <property type="match status" value="1"/>
</dbReference>
<dbReference type="GO" id="GO:0030313">
    <property type="term" value="C:cell envelope"/>
    <property type="evidence" value="ECO:0007669"/>
    <property type="project" value="UniProtKB-SubCell"/>
</dbReference>